<organism evidence="1 2">
    <name type="scientific">Proteus phage vB_PmiM_Pm5461</name>
    <dbReference type="NCBI Taxonomy" id="1636250"/>
    <lineage>
        <taxon>Viruses</taxon>
        <taxon>Duplodnaviria</taxon>
        <taxon>Heunggongvirae</taxon>
        <taxon>Uroviricota</taxon>
        <taxon>Caudoviricetes</taxon>
        <taxon>Pantevenvirales</taxon>
        <taxon>Straboviridae</taxon>
        <taxon>Bragavirus</taxon>
        <taxon>Bragavirus pm5461</taxon>
    </lineage>
</organism>
<dbReference type="GeneID" id="26622821"/>
<dbReference type="OrthoDB" id="10927at10239"/>
<protein>
    <submittedName>
        <fullName evidence="1">Uncharacterized protein</fullName>
    </submittedName>
</protein>
<gene>
    <name evidence="1" type="ORF">Pm5461_022</name>
</gene>
<keyword evidence="2" id="KW-1185">Reference proteome</keyword>
<proteinExistence type="predicted"/>
<sequence length="149" mass="16788">MIFLDIDGVLNSQVSCFNDDLAIRTKLGYIGIKELNRFKELLASTDAKVVLISSWAKSSKHDDYKDREKEISEALGVDIHDTIDFTGGGRSRGESILRYVLDHEVEKYVILDDSIQHYVYGLGGNFVQVNGLIGLSFYDVQLALRILEE</sequence>
<evidence type="ECO:0000313" key="1">
    <source>
        <dbReference type="EMBL" id="AKA61884.1"/>
    </source>
</evidence>
<dbReference type="KEGG" id="vg:26622821"/>
<reference evidence="1 2" key="1">
    <citation type="submission" date="2015-03" db="EMBL/GenBank/DDBJ databases">
        <authorList>
            <person name="Melo L.D.R."/>
            <person name="Veiga P."/>
            <person name="Cerca N."/>
            <person name="Kropinski A.M."/>
            <person name="Azeredo J."/>
            <person name="Almeida C."/>
            <person name="Sillankorva S."/>
        </authorList>
    </citation>
    <scope>NUCLEOTIDE SEQUENCE [LARGE SCALE GENOMIC DNA]</scope>
</reference>
<name>A0A0G2SS36_9CAUD</name>
<dbReference type="Pfam" id="PF18143">
    <property type="entry name" value="HAD_SAK_2"/>
    <property type="match status" value="1"/>
</dbReference>
<accession>A0A0G2SS36</accession>
<dbReference type="EMBL" id="KP890823">
    <property type="protein sequence ID" value="AKA61884.1"/>
    <property type="molecule type" value="Genomic_DNA"/>
</dbReference>
<dbReference type="Proteomes" id="UP000202749">
    <property type="component" value="Segment"/>
</dbReference>
<evidence type="ECO:0000313" key="2">
    <source>
        <dbReference type="Proteomes" id="UP000202749"/>
    </source>
</evidence>
<dbReference type="RefSeq" id="YP_009195440.1">
    <property type="nucleotide sequence ID" value="NC_028762.1"/>
</dbReference>